<feature type="coiled-coil region" evidence="2">
    <location>
        <begin position="176"/>
        <end position="273"/>
    </location>
</feature>
<proteinExistence type="predicted"/>
<keyword evidence="1" id="KW-0040">ANK repeat</keyword>
<evidence type="ECO:0000256" key="1">
    <source>
        <dbReference type="PROSITE-ProRule" id="PRU00023"/>
    </source>
</evidence>
<dbReference type="InterPro" id="IPR036770">
    <property type="entry name" value="Ankyrin_rpt-contain_sf"/>
</dbReference>
<gene>
    <name evidence="3" type="ORF">TPC1_14610</name>
</gene>
<dbReference type="PROSITE" id="PS50088">
    <property type="entry name" value="ANK_REPEAT"/>
    <property type="match status" value="1"/>
</dbReference>
<feature type="coiled-coil region" evidence="2">
    <location>
        <begin position="299"/>
        <end position="399"/>
    </location>
</feature>
<dbReference type="PANTHER" id="PTHR24120">
    <property type="entry name" value="GH07239P"/>
    <property type="match status" value="1"/>
</dbReference>
<dbReference type="EMBL" id="GDID01003406">
    <property type="protein sequence ID" value="JAP93200.1"/>
    <property type="molecule type" value="Transcribed_RNA"/>
</dbReference>
<evidence type="ECO:0000313" key="3">
    <source>
        <dbReference type="EMBL" id="JAP93200.1"/>
    </source>
</evidence>
<dbReference type="Gene3D" id="1.25.40.20">
    <property type="entry name" value="Ankyrin repeat-containing domain"/>
    <property type="match status" value="1"/>
</dbReference>
<evidence type="ECO:0000256" key="2">
    <source>
        <dbReference type="SAM" id="Coils"/>
    </source>
</evidence>
<feature type="non-terminal residue" evidence="3">
    <location>
        <position position="432"/>
    </location>
</feature>
<feature type="repeat" description="ANK" evidence="1">
    <location>
        <begin position="30"/>
        <end position="62"/>
    </location>
</feature>
<name>A0A146K8P8_9EUKA</name>
<dbReference type="PANTHER" id="PTHR24120:SF4">
    <property type="entry name" value="GH07239P"/>
    <property type="match status" value="1"/>
</dbReference>
<accession>A0A146K8P8</accession>
<sequence>KVQWFNAVQQGDLSAIKRLAPHYLGSRNIQGLTALHIAAQANNIEVAKIVAKRESRMLTSSHYSALMIAAECGFVELVDLLAPLESKLLIKNTSALSLAAFNNHFQCVKILCQHEPQEIINAFCQARSKKHFETTNYLQQQMRSCEQTDDSLMEEESDELFMLLDQEDTIPIQIDIDKYTQKIDELTAQMDVLNKNLTDSNQMLQQAVSLLKEEQSEVSSLQKQLQTKEKRVLLIQDSNIKIEQHLQKAQKENLQLKEQISGLDEKCITLQQKLLKANQHQRLQIDDYSKQFISYQKQTELLKTEIQQQQQTLENKNAQINEMEQLTDQYIQEAYANKEEAKMYKKQISELEEQIIDYQCQNDKLQQMGGQMAENLQKLMEEQQQSKQVQRQYESQMGESMFADKPVEEVLEMLENRMPSNNLRTVIQKLRS</sequence>
<protein>
    <submittedName>
        <fullName evidence="3">Ankyrin repeat-containing protein</fullName>
    </submittedName>
</protein>
<dbReference type="SUPFAM" id="SSF48403">
    <property type="entry name" value="Ankyrin repeat"/>
    <property type="match status" value="1"/>
</dbReference>
<keyword evidence="2" id="KW-0175">Coiled coil</keyword>
<dbReference type="AlphaFoldDB" id="A0A146K8P8"/>
<dbReference type="SMART" id="SM00248">
    <property type="entry name" value="ANK"/>
    <property type="match status" value="3"/>
</dbReference>
<organism evidence="3">
    <name type="scientific">Trepomonas sp. PC1</name>
    <dbReference type="NCBI Taxonomy" id="1076344"/>
    <lineage>
        <taxon>Eukaryota</taxon>
        <taxon>Metamonada</taxon>
        <taxon>Diplomonadida</taxon>
        <taxon>Hexamitidae</taxon>
        <taxon>Hexamitinae</taxon>
        <taxon>Trepomonas</taxon>
    </lineage>
</organism>
<feature type="non-terminal residue" evidence="3">
    <location>
        <position position="1"/>
    </location>
</feature>
<reference evidence="3" key="1">
    <citation type="submission" date="2015-07" db="EMBL/GenBank/DDBJ databases">
        <title>Adaptation to a free-living lifestyle via gene acquisitions in the diplomonad Trepomonas sp. PC1.</title>
        <authorList>
            <person name="Xu F."/>
            <person name="Jerlstrom-Hultqvist J."/>
            <person name="Kolisko M."/>
            <person name="Simpson A.G.B."/>
            <person name="Roger A.J."/>
            <person name="Svard S.G."/>
            <person name="Andersson J.O."/>
        </authorList>
    </citation>
    <scope>NUCLEOTIDE SEQUENCE</scope>
    <source>
        <strain evidence="3">PC1</strain>
    </source>
</reference>
<dbReference type="InterPro" id="IPR002110">
    <property type="entry name" value="Ankyrin_rpt"/>
</dbReference>
<dbReference type="Pfam" id="PF12796">
    <property type="entry name" value="Ank_2"/>
    <property type="match status" value="1"/>
</dbReference>